<dbReference type="Pfam" id="PF00194">
    <property type="entry name" value="Carb_anhydrase"/>
    <property type="match status" value="1"/>
</dbReference>
<dbReference type="InterPro" id="IPR023561">
    <property type="entry name" value="Carbonic_anhydrase_a-class"/>
</dbReference>
<dbReference type="InterPro" id="IPR036398">
    <property type="entry name" value="CA_dom_sf"/>
</dbReference>
<keyword evidence="7" id="KW-0456">Lyase</keyword>
<accession>A9NP26</accession>
<feature type="chain" id="PRO_5002741683" description="carbonic anhydrase" evidence="9">
    <location>
        <begin position="24"/>
        <end position="271"/>
    </location>
</feature>
<dbReference type="SUPFAM" id="SSF51069">
    <property type="entry name" value="Carbonic anhydrase"/>
    <property type="match status" value="1"/>
</dbReference>
<sequence length="271" mass="30717">MARSVIPAFIAFALILFIAGVRTQEIDDEREFEYKEGPKGPEHWGELKEEWKACGRGTQQSPIDVVKRNAIISPNLGTLHRIYHPANATLVNRGHDIMVNWSEGAGSVEIKGKRFTLKQCHWHTPAEHTIDGKQHPLEIHLVHQAVDGEIAVIGIIFEFGRPDTFLAELRDAIMAIAHMEPPVKPLGMVDPYDIKFDSRKYYRYMGSLTTPPCTEGVIWNVIDEVRTVSEDQVRALQEAVHDGYEKNARPIQPLNGRIVGLYDHEYLYTEA</sequence>
<dbReference type="SMART" id="SM01057">
    <property type="entry name" value="Carb_anhydrase"/>
    <property type="match status" value="1"/>
</dbReference>
<proteinExistence type="evidence at transcript level"/>
<dbReference type="FunFam" id="3.10.200.10:FF:000007">
    <property type="entry name" value="Alpha carbonic anhydrase 3"/>
    <property type="match status" value="1"/>
</dbReference>
<dbReference type="PANTHER" id="PTHR18952">
    <property type="entry name" value="CARBONIC ANHYDRASE"/>
    <property type="match status" value="1"/>
</dbReference>
<feature type="domain" description="Alpha-carbonic anhydrase" evidence="10">
    <location>
        <begin position="30"/>
        <end position="263"/>
    </location>
</feature>
<keyword evidence="3" id="KW-0479">Metal-binding</keyword>
<evidence type="ECO:0000256" key="1">
    <source>
        <dbReference type="ARBA" id="ARBA00001947"/>
    </source>
</evidence>
<dbReference type="InterPro" id="IPR001148">
    <property type="entry name" value="CA_dom"/>
</dbReference>
<comment type="cofactor">
    <cofactor evidence="1">
        <name>Zn(2+)</name>
        <dbReference type="ChEBI" id="CHEBI:29105"/>
    </cofactor>
</comment>
<reference evidence="11" key="1">
    <citation type="journal article" date="2008" name="BMC Genomics">
        <title>A conifer genomics resource of 200,000 spruce (Picea spp.) ESTs and 6,464 high-quality, sequence-finished full-length cDNAs for Sitka spruce (Picea sitchensis).</title>
        <authorList>
            <person name="Ralph S.G."/>
            <person name="Chun H.J."/>
            <person name="Kolosova N."/>
            <person name="Cooper D."/>
            <person name="Oddy C."/>
            <person name="Ritland C.E."/>
            <person name="Kirkpatrick R."/>
            <person name="Moore R."/>
            <person name="Barber S."/>
            <person name="Holt R.A."/>
            <person name="Jones S.J."/>
            <person name="Marra M.A."/>
            <person name="Douglas C.J."/>
            <person name="Ritland K."/>
            <person name="Bohlmann J."/>
        </authorList>
    </citation>
    <scope>NUCLEOTIDE SEQUENCE</scope>
    <source>
        <tissue evidence="11">Green portion of the leader tissue</tissue>
    </source>
</reference>
<evidence type="ECO:0000256" key="7">
    <source>
        <dbReference type="ARBA" id="ARBA00023239"/>
    </source>
</evidence>
<dbReference type="PROSITE" id="PS51144">
    <property type="entry name" value="ALPHA_CA_2"/>
    <property type="match status" value="1"/>
</dbReference>
<protein>
    <recommendedName>
        <fullName evidence="2">carbonic anhydrase</fullName>
        <ecNumber evidence="2">4.2.1.1</ecNumber>
    </recommendedName>
</protein>
<evidence type="ECO:0000256" key="8">
    <source>
        <dbReference type="ARBA" id="ARBA00048348"/>
    </source>
</evidence>
<evidence type="ECO:0000256" key="4">
    <source>
        <dbReference type="ARBA" id="ARBA00022729"/>
    </source>
</evidence>
<dbReference type="GO" id="GO:0004089">
    <property type="term" value="F:carbonate dehydratase activity"/>
    <property type="evidence" value="ECO:0007669"/>
    <property type="project" value="UniProtKB-EC"/>
</dbReference>
<dbReference type="AlphaFoldDB" id="A9NP26"/>
<dbReference type="GO" id="GO:0006730">
    <property type="term" value="P:one-carbon metabolic process"/>
    <property type="evidence" value="ECO:0007669"/>
    <property type="project" value="TreeGrafter"/>
</dbReference>
<feature type="signal peptide" evidence="9">
    <location>
        <begin position="1"/>
        <end position="23"/>
    </location>
</feature>
<keyword evidence="5" id="KW-0862">Zinc</keyword>
<organism evidence="11">
    <name type="scientific">Picea sitchensis</name>
    <name type="common">Sitka spruce</name>
    <name type="synonym">Pinus sitchensis</name>
    <dbReference type="NCBI Taxonomy" id="3332"/>
    <lineage>
        <taxon>Eukaryota</taxon>
        <taxon>Viridiplantae</taxon>
        <taxon>Streptophyta</taxon>
        <taxon>Embryophyta</taxon>
        <taxon>Tracheophyta</taxon>
        <taxon>Spermatophyta</taxon>
        <taxon>Pinopsida</taxon>
        <taxon>Pinidae</taxon>
        <taxon>Conifers I</taxon>
        <taxon>Pinales</taxon>
        <taxon>Pinaceae</taxon>
        <taxon>Picea</taxon>
    </lineage>
</organism>
<keyword evidence="4 9" id="KW-0732">Signal</keyword>
<dbReference type="PANTHER" id="PTHR18952:SF208">
    <property type="entry name" value="CARBONIC ANHYDRASE XA-RELATED"/>
    <property type="match status" value="1"/>
</dbReference>
<evidence type="ECO:0000256" key="5">
    <source>
        <dbReference type="ARBA" id="ARBA00022833"/>
    </source>
</evidence>
<dbReference type="GO" id="GO:0008270">
    <property type="term" value="F:zinc ion binding"/>
    <property type="evidence" value="ECO:0007669"/>
    <property type="project" value="InterPro"/>
</dbReference>
<evidence type="ECO:0000256" key="2">
    <source>
        <dbReference type="ARBA" id="ARBA00012925"/>
    </source>
</evidence>
<dbReference type="EC" id="4.2.1.1" evidence="2"/>
<dbReference type="InterPro" id="IPR041891">
    <property type="entry name" value="Alpha_CA_prokaryot-like"/>
</dbReference>
<evidence type="ECO:0000259" key="10">
    <source>
        <dbReference type="PROSITE" id="PS51144"/>
    </source>
</evidence>
<evidence type="ECO:0000313" key="11">
    <source>
        <dbReference type="EMBL" id="ABK22387.1"/>
    </source>
</evidence>
<dbReference type="CDD" id="cd03124">
    <property type="entry name" value="alpha_CA_prokaryotic_like"/>
    <property type="match status" value="1"/>
</dbReference>
<keyword evidence="6" id="KW-0325">Glycoprotein</keyword>
<name>A9NP26_PICSI</name>
<dbReference type="Gene3D" id="3.10.200.10">
    <property type="entry name" value="Alpha carbonic anhydrase"/>
    <property type="match status" value="1"/>
</dbReference>
<dbReference type="EMBL" id="EF083036">
    <property type="protein sequence ID" value="ABK22387.1"/>
    <property type="molecule type" value="mRNA"/>
</dbReference>
<comment type="catalytic activity">
    <reaction evidence="8">
        <text>hydrogencarbonate + H(+) = CO2 + H2O</text>
        <dbReference type="Rhea" id="RHEA:10748"/>
        <dbReference type="ChEBI" id="CHEBI:15377"/>
        <dbReference type="ChEBI" id="CHEBI:15378"/>
        <dbReference type="ChEBI" id="CHEBI:16526"/>
        <dbReference type="ChEBI" id="CHEBI:17544"/>
        <dbReference type="EC" id="4.2.1.1"/>
    </reaction>
</comment>
<evidence type="ECO:0000256" key="6">
    <source>
        <dbReference type="ARBA" id="ARBA00023180"/>
    </source>
</evidence>
<evidence type="ECO:0000256" key="9">
    <source>
        <dbReference type="SAM" id="SignalP"/>
    </source>
</evidence>
<evidence type="ECO:0000256" key="3">
    <source>
        <dbReference type="ARBA" id="ARBA00022723"/>
    </source>
</evidence>